<evidence type="ECO:0000256" key="4">
    <source>
        <dbReference type="ARBA" id="ARBA00023125"/>
    </source>
</evidence>
<protein>
    <submittedName>
        <fullName evidence="7">DNA-binding transcriptional LysR family regulator</fullName>
    </submittedName>
</protein>
<dbReference type="GO" id="GO:0043565">
    <property type="term" value="F:sequence-specific DNA binding"/>
    <property type="evidence" value="ECO:0007669"/>
    <property type="project" value="TreeGrafter"/>
</dbReference>
<evidence type="ECO:0000259" key="6">
    <source>
        <dbReference type="PROSITE" id="PS50931"/>
    </source>
</evidence>
<feature type="domain" description="HTH lysR-type" evidence="6">
    <location>
        <begin position="1"/>
        <end position="58"/>
    </location>
</feature>
<dbReference type="RefSeq" id="WP_184254696.1">
    <property type="nucleotide sequence ID" value="NZ_JACHIH010000003.1"/>
</dbReference>
<evidence type="ECO:0000313" key="7">
    <source>
        <dbReference type="EMBL" id="MBB5046140.1"/>
    </source>
</evidence>
<dbReference type="InterPro" id="IPR036390">
    <property type="entry name" value="WH_DNA-bd_sf"/>
</dbReference>
<dbReference type="GO" id="GO:0003700">
    <property type="term" value="F:DNA-binding transcription factor activity"/>
    <property type="evidence" value="ECO:0007669"/>
    <property type="project" value="InterPro"/>
</dbReference>
<dbReference type="Pfam" id="PF03466">
    <property type="entry name" value="LysR_substrate"/>
    <property type="match status" value="1"/>
</dbReference>
<gene>
    <name evidence="7" type="ORF">HNR60_000882</name>
</gene>
<dbReference type="PANTHER" id="PTHR30537">
    <property type="entry name" value="HTH-TYPE TRANSCRIPTIONAL REGULATOR"/>
    <property type="match status" value="1"/>
</dbReference>
<dbReference type="Proteomes" id="UP000542353">
    <property type="component" value="Unassembled WGS sequence"/>
</dbReference>
<comment type="caution">
    <text evidence="7">The sequence shown here is derived from an EMBL/GenBank/DDBJ whole genome shotgun (WGS) entry which is preliminary data.</text>
</comment>
<sequence length="304" mass="32184">MNLADVALFRTIASLGSLSAAARQLGTTPMLVSRRLAGLEAELGARLFHRTTRSLSLTPEGEAFLPHAITLIEARDSAFESVSSGGSGLSGMLKITAPNVIGHSVVVPVVAELIADNPALRVDLTLSDSVVDIATAGLDVAVRVAEMKPSDMIATRVADNPFIVIASPGYVARFGTPATTEDLVSHPCIKLHAMDAWPFRRGGEPHRVRISGPISANTVDAVRAACIAGVGIAMLTFWDVHKQIAHGELQRIVLADVEPLEVGIWAVFSTRTQMPARVRAFIDALRDRCLPGSPTPRSGPAGRP</sequence>
<dbReference type="EMBL" id="JACHIH010000003">
    <property type="protein sequence ID" value="MBB5046140.1"/>
    <property type="molecule type" value="Genomic_DNA"/>
</dbReference>
<dbReference type="InterPro" id="IPR000847">
    <property type="entry name" value="LysR_HTH_N"/>
</dbReference>
<dbReference type="Gene3D" id="3.40.190.290">
    <property type="match status" value="1"/>
</dbReference>
<dbReference type="PROSITE" id="PS50931">
    <property type="entry name" value="HTH_LYSR"/>
    <property type="match status" value="1"/>
</dbReference>
<dbReference type="SUPFAM" id="SSF46785">
    <property type="entry name" value="Winged helix' DNA-binding domain"/>
    <property type="match status" value="1"/>
</dbReference>
<dbReference type="CDD" id="cd08422">
    <property type="entry name" value="PBP2_CrgA_like"/>
    <property type="match status" value="1"/>
</dbReference>
<keyword evidence="8" id="KW-1185">Reference proteome</keyword>
<dbReference type="InterPro" id="IPR005119">
    <property type="entry name" value="LysR_subst-bd"/>
</dbReference>
<proteinExistence type="inferred from homology"/>
<dbReference type="Pfam" id="PF00126">
    <property type="entry name" value="HTH_1"/>
    <property type="match status" value="1"/>
</dbReference>
<evidence type="ECO:0000313" key="8">
    <source>
        <dbReference type="Proteomes" id="UP000542353"/>
    </source>
</evidence>
<dbReference type="SUPFAM" id="SSF53850">
    <property type="entry name" value="Periplasmic binding protein-like II"/>
    <property type="match status" value="1"/>
</dbReference>
<comment type="similarity">
    <text evidence="2">Belongs to the LysR transcriptional regulatory family.</text>
</comment>
<dbReference type="GO" id="GO:0006351">
    <property type="term" value="P:DNA-templated transcription"/>
    <property type="evidence" value="ECO:0007669"/>
    <property type="project" value="TreeGrafter"/>
</dbReference>
<dbReference type="AlphaFoldDB" id="A0A7W7Z1M5"/>
<evidence type="ECO:0000256" key="1">
    <source>
        <dbReference type="ARBA" id="ARBA00003502"/>
    </source>
</evidence>
<accession>A0A7W7Z1M5</accession>
<dbReference type="InterPro" id="IPR036388">
    <property type="entry name" value="WH-like_DNA-bd_sf"/>
</dbReference>
<keyword evidence="4 7" id="KW-0238">DNA-binding</keyword>
<comment type="function">
    <text evidence="1">NodD regulates the expression of the nodABCFE genes which encode other nodulation proteins. NodD is also a negative regulator of its own expression. Binds flavonoids as inducers.</text>
</comment>
<organism evidence="7 8">
    <name type="scientific">Rhodopseudomonas rhenobacensis</name>
    <dbReference type="NCBI Taxonomy" id="87461"/>
    <lineage>
        <taxon>Bacteria</taxon>
        <taxon>Pseudomonadati</taxon>
        <taxon>Pseudomonadota</taxon>
        <taxon>Alphaproteobacteria</taxon>
        <taxon>Hyphomicrobiales</taxon>
        <taxon>Nitrobacteraceae</taxon>
        <taxon>Rhodopseudomonas</taxon>
    </lineage>
</organism>
<dbReference type="Gene3D" id="1.10.10.10">
    <property type="entry name" value="Winged helix-like DNA-binding domain superfamily/Winged helix DNA-binding domain"/>
    <property type="match status" value="1"/>
</dbReference>
<dbReference type="PANTHER" id="PTHR30537:SF5">
    <property type="entry name" value="HTH-TYPE TRANSCRIPTIONAL ACTIVATOR TTDR-RELATED"/>
    <property type="match status" value="1"/>
</dbReference>
<name>A0A7W7Z1M5_9BRAD</name>
<reference evidence="7 8" key="1">
    <citation type="submission" date="2020-08" db="EMBL/GenBank/DDBJ databases">
        <title>Genomic Encyclopedia of Type Strains, Phase IV (KMG-IV): sequencing the most valuable type-strain genomes for metagenomic binning, comparative biology and taxonomic classification.</title>
        <authorList>
            <person name="Goeker M."/>
        </authorList>
    </citation>
    <scope>NUCLEOTIDE SEQUENCE [LARGE SCALE GENOMIC DNA]</scope>
    <source>
        <strain evidence="7 8">DSM 12706</strain>
    </source>
</reference>
<dbReference type="FunFam" id="1.10.10.10:FF:000001">
    <property type="entry name" value="LysR family transcriptional regulator"/>
    <property type="match status" value="1"/>
</dbReference>
<evidence type="ECO:0000256" key="3">
    <source>
        <dbReference type="ARBA" id="ARBA00023015"/>
    </source>
</evidence>
<evidence type="ECO:0000256" key="2">
    <source>
        <dbReference type="ARBA" id="ARBA00009437"/>
    </source>
</evidence>
<evidence type="ECO:0000256" key="5">
    <source>
        <dbReference type="ARBA" id="ARBA00023163"/>
    </source>
</evidence>
<keyword evidence="3" id="KW-0805">Transcription regulation</keyword>
<dbReference type="InterPro" id="IPR058163">
    <property type="entry name" value="LysR-type_TF_proteobact-type"/>
</dbReference>
<keyword evidence="5" id="KW-0804">Transcription</keyword>